<proteinExistence type="predicted"/>
<sequence>LELVLLIPQADGEGNQRENVTRATDFDDALELIYATISCTDVGKKPKLSYKLATAAGKEAAISLASATDWEGLVAEVTAAEKKKKSSVAANILVTEQYILSLRAQLNIKKAPKGGRGKKKIQILDLEHAGSDDDDFDEGLGIMEKESKFVEQLQSHHGRCQLCGPSKACKIDVSGTHKVLSNNMLKAWARALAAETHGVTMVTPPRAGLFSMFFRSMAGPGGNPPATPGSMAPGYPPFMNPYAFMPWGMNGGMGGMPGMPGMSGEQLSTAVTPSPLPRGNHLASTSALDGMPSSDPPEMGALNPYPEIADFFRKVDIHYPRRCLLDLISNFDDQSYFNIDEIAKLGSADAISRAVSITTGNAAFILGEVMSEIKRIDK</sequence>
<protein>
    <submittedName>
        <fullName evidence="1">Uncharacterized protein</fullName>
    </submittedName>
</protein>
<reference evidence="1" key="1">
    <citation type="submission" date="2023-03" db="EMBL/GenBank/DDBJ databases">
        <title>Massive genome expansion in bonnet fungi (Mycena s.s.) driven by repeated elements and novel gene families across ecological guilds.</title>
        <authorList>
            <consortium name="Lawrence Berkeley National Laboratory"/>
            <person name="Harder C.B."/>
            <person name="Miyauchi S."/>
            <person name="Viragh M."/>
            <person name="Kuo A."/>
            <person name="Thoen E."/>
            <person name="Andreopoulos B."/>
            <person name="Lu D."/>
            <person name="Skrede I."/>
            <person name="Drula E."/>
            <person name="Henrissat B."/>
            <person name="Morin E."/>
            <person name="Kohler A."/>
            <person name="Barry K."/>
            <person name="LaButti K."/>
            <person name="Morin E."/>
            <person name="Salamov A."/>
            <person name="Lipzen A."/>
            <person name="Mereny Z."/>
            <person name="Hegedus B."/>
            <person name="Baldrian P."/>
            <person name="Stursova M."/>
            <person name="Weitz H."/>
            <person name="Taylor A."/>
            <person name="Grigoriev I.V."/>
            <person name="Nagy L.G."/>
            <person name="Martin F."/>
            <person name="Kauserud H."/>
        </authorList>
    </citation>
    <scope>NUCLEOTIDE SEQUENCE</scope>
    <source>
        <strain evidence="1">9144</strain>
    </source>
</reference>
<evidence type="ECO:0000313" key="2">
    <source>
        <dbReference type="Proteomes" id="UP001219525"/>
    </source>
</evidence>
<dbReference type="EMBL" id="JARJCW010000070">
    <property type="protein sequence ID" value="KAJ7198939.1"/>
    <property type="molecule type" value="Genomic_DNA"/>
</dbReference>
<evidence type="ECO:0000313" key="1">
    <source>
        <dbReference type="EMBL" id="KAJ7198939.1"/>
    </source>
</evidence>
<accession>A0AAD6V3J8</accession>
<organism evidence="1 2">
    <name type="scientific">Mycena pura</name>
    <dbReference type="NCBI Taxonomy" id="153505"/>
    <lineage>
        <taxon>Eukaryota</taxon>
        <taxon>Fungi</taxon>
        <taxon>Dikarya</taxon>
        <taxon>Basidiomycota</taxon>
        <taxon>Agaricomycotina</taxon>
        <taxon>Agaricomycetes</taxon>
        <taxon>Agaricomycetidae</taxon>
        <taxon>Agaricales</taxon>
        <taxon>Marasmiineae</taxon>
        <taxon>Mycenaceae</taxon>
        <taxon>Mycena</taxon>
    </lineage>
</organism>
<dbReference type="Proteomes" id="UP001219525">
    <property type="component" value="Unassembled WGS sequence"/>
</dbReference>
<feature type="non-terminal residue" evidence="1">
    <location>
        <position position="1"/>
    </location>
</feature>
<comment type="caution">
    <text evidence="1">The sequence shown here is derived from an EMBL/GenBank/DDBJ whole genome shotgun (WGS) entry which is preliminary data.</text>
</comment>
<feature type="non-terminal residue" evidence="1">
    <location>
        <position position="378"/>
    </location>
</feature>
<gene>
    <name evidence="1" type="ORF">GGX14DRAFT_664525</name>
</gene>
<dbReference type="AlphaFoldDB" id="A0AAD6V3J8"/>
<name>A0AAD6V3J8_9AGAR</name>
<keyword evidence="2" id="KW-1185">Reference proteome</keyword>